<dbReference type="GO" id="GO:0031982">
    <property type="term" value="C:vesicle"/>
    <property type="evidence" value="ECO:0007669"/>
    <property type="project" value="TreeGrafter"/>
</dbReference>
<evidence type="ECO:0000313" key="7">
    <source>
        <dbReference type="WormBase" id="Bm10669a"/>
    </source>
</evidence>
<feature type="signal peptide" evidence="4">
    <location>
        <begin position="1"/>
        <end position="21"/>
    </location>
</feature>
<reference evidence="6" key="2">
    <citation type="submission" date="2012-12" db="EMBL/GenBank/DDBJ databases">
        <authorList>
            <person name="Gao Y.W."/>
            <person name="Fan S.T."/>
            <person name="Sun H.T."/>
            <person name="Wang Z."/>
            <person name="Gao X.L."/>
            <person name="Li Y.G."/>
            <person name="Wang T.C."/>
            <person name="Zhang K."/>
            <person name="Xu W.W."/>
            <person name="Yu Z.J."/>
            <person name="Xia X.Z."/>
        </authorList>
    </citation>
    <scope>NUCLEOTIDE SEQUENCE</scope>
    <source>
        <strain evidence="6">FR3</strain>
    </source>
</reference>
<dbReference type="InterPro" id="IPR018073">
    <property type="entry name" value="Prot_inh_cystat_CS"/>
</dbReference>
<dbReference type="InterPro" id="IPR000010">
    <property type="entry name" value="Cystatin_dom"/>
</dbReference>
<dbReference type="Gene3D" id="3.10.450.10">
    <property type="match status" value="1"/>
</dbReference>
<dbReference type="AlphaFoldDB" id="A0A0J9Y0D8"/>
<dbReference type="GO" id="GO:0004869">
    <property type="term" value="F:cysteine-type endopeptidase inhibitor activity"/>
    <property type="evidence" value="ECO:0007669"/>
    <property type="project" value="UniProtKB-KW"/>
</dbReference>
<evidence type="ECO:0000256" key="3">
    <source>
        <dbReference type="ARBA" id="ARBA00022704"/>
    </source>
</evidence>
<dbReference type="CDD" id="cd00042">
    <property type="entry name" value="CY"/>
    <property type="match status" value="1"/>
</dbReference>
<reference evidence="6" key="1">
    <citation type="journal article" date="2007" name="Science">
        <title>Draft genome of the filarial nematode parasite Brugia malayi.</title>
        <authorList>
            <person name="Ghedin E."/>
            <person name="Wang S."/>
            <person name="Spiro D."/>
            <person name="Caler E."/>
            <person name="Zhao Q."/>
            <person name="Crabtree J."/>
            <person name="Allen J.E."/>
            <person name="Delcher A.L."/>
            <person name="Guiliano D.B."/>
            <person name="Miranda-Saavedra D."/>
            <person name="Angiuoli S.V."/>
            <person name="Creasy T."/>
            <person name="Amedeo P."/>
            <person name="Haas B."/>
            <person name="El-Sayed N.M."/>
            <person name="Wortman J.R."/>
            <person name="Feldblyum T."/>
            <person name="Tallon L."/>
            <person name="Schatz M."/>
            <person name="Shumway M."/>
            <person name="Koo H."/>
            <person name="Salzberg S.L."/>
            <person name="Schobel S."/>
            <person name="Pertea M."/>
            <person name="Pop M."/>
            <person name="White O."/>
            <person name="Barton G.J."/>
            <person name="Carlow C.K."/>
            <person name="Crawford M.J."/>
            <person name="Daub J."/>
            <person name="Dimmic M.W."/>
            <person name="Estes C.F."/>
            <person name="Foster J.M."/>
            <person name="Ganatra M."/>
            <person name="Gregory W.F."/>
            <person name="Johnson N.M."/>
            <person name="Jin J."/>
            <person name="Komuniecki R."/>
            <person name="Korf I."/>
            <person name="Kumar S."/>
            <person name="Laney S."/>
            <person name="Li B.W."/>
            <person name="Li W."/>
            <person name="Lindblom T.H."/>
            <person name="Lustigman S."/>
            <person name="Ma D."/>
            <person name="Maina C.V."/>
            <person name="Martin D.M."/>
            <person name="McCarter J.P."/>
            <person name="McReynolds L."/>
            <person name="Mitreva M."/>
            <person name="Nutman T.B."/>
            <person name="Parkinson J."/>
            <person name="Peregrin-Alvarez J.M."/>
            <person name="Poole C."/>
            <person name="Ren Q."/>
            <person name="Saunders L."/>
            <person name="Sluder A.E."/>
            <person name="Smith K."/>
            <person name="Stanke M."/>
            <person name="Unnasch T.R."/>
            <person name="Ware J."/>
            <person name="Wei A.D."/>
            <person name="Weil G."/>
            <person name="Williams D.J."/>
            <person name="Zhang Y."/>
            <person name="Williams S.A."/>
            <person name="Fraser-Liggett C."/>
            <person name="Slatko B."/>
            <person name="Blaxter M.L."/>
            <person name="Scott A.L."/>
        </authorList>
    </citation>
    <scope>NUCLEOTIDE SEQUENCE</scope>
    <source>
        <strain evidence="6">FR3</strain>
    </source>
</reference>
<protein>
    <submittedName>
        <fullName evidence="6">Bm10669, isoform a</fullName>
    </submittedName>
</protein>
<name>A0A0J9Y0D8_BRUMA</name>
<comment type="similarity">
    <text evidence="1">Belongs to the cystatin family.</text>
</comment>
<dbReference type="Pfam" id="PF00031">
    <property type="entry name" value="Cystatin"/>
    <property type="match status" value="1"/>
</dbReference>
<evidence type="ECO:0000313" key="6">
    <source>
        <dbReference type="EMBL" id="CDP98973.1"/>
    </source>
</evidence>
<evidence type="ECO:0000256" key="4">
    <source>
        <dbReference type="SAM" id="SignalP"/>
    </source>
</evidence>
<dbReference type="PROSITE" id="PS00287">
    <property type="entry name" value="CYSTATIN"/>
    <property type="match status" value="1"/>
</dbReference>
<evidence type="ECO:0000256" key="2">
    <source>
        <dbReference type="ARBA" id="ARBA00022690"/>
    </source>
</evidence>
<feature type="chain" id="PRO_5018790602" evidence="4">
    <location>
        <begin position="22"/>
        <end position="120"/>
    </location>
</feature>
<dbReference type="SUPFAM" id="SSF54403">
    <property type="entry name" value="Cystatin/monellin"/>
    <property type="match status" value="1"/>
</dbReference>
<keyword evidence="3" id="KW-0789">Thiol protease inhibitor</keyword>
<proteinExistence type="inferred from homology"/>
<dbReference type="EMBL" id="LN857005">
    <property type="protein sequence ID" value="CDP98973.1"/>
    <property type="molecule type" value="Genomic_DNA"/>
</dbReference>
<feature type="domain" description="Cystatin" evidence="5">
    <location>
        <begin position="42"/>
        <end position="120"/>
    </location>
</feature>
<sequence>MSIKEGLLVILLSLFLFDTTALIHRREIPHMESKGQMQRGQVLLGGWQERSPEDNEILELLPSVLTKVNQQSNDEYHLMPIKLLNVSSQVVAGVKYKMEVQVARSECKKIEFYMSGNRRV</sequence>
<keyword evidence="4" id="KW-0732">Signal</keyword>
<dbReference type="PANTHER" id="PTHR46186:SF2">
    <property type="entry name" value="CYSTATIN"/>
    <property type="match status" value="1"/>
</dbReference>
<dbReference type="PANTHER" id="PTHR46186">
    <property type="entry name" value="CYSTATIN"/>
    <property type="match status" value="1"/>
</dbReference>
<dbReference type="SMART" id="SM00043">
    <property type="entry name" value="CY"/>
    <property type="match status" value="1"/>
</dbReference>
<evidence type="ECO:0000256" key="1">
    <source>
        <dbReference type="ARBA" id="ARBA00009403"/>
    </source>
</evidence>
<gene>
    <name evidence="6 7" type="ORF">Bm10669</name>
    <name evidence="6" type="ORF">BM_Bm10669</name>
</gene>
<evidence type="ECO:0000259" key="5">
    <source>
        <dbReference type="SMART" id="SM00043"/>
    </source>
</evidence>
<organism evidence="6">
    <name type="scientific">Brugia malayi</name>
    <name type="common">Filarial nematode worm</name>
    <dbReference type="NCBI Taxonomy" id="6279"/>
    <lineage>
        <taxon>Eukaryota</taxon>
        <taxon>Metazoa</taxon>
        <taxon>Ecdysozoa</taxon>
        <taxon>Nematoda</taxon>
        <taxon>Chromadorea</taxon>
        <taxon>Rhabditida</taxon>
        <taxon>Spirurina</taxon>
        <taxon>Spiruromorpha</taxon>
        <taxon>Filarioidea</taxon>
        <taxon>Onchocercidae</taxon>
        <taxon>Brugia</taxon>
    </lineage>
</organism>
<dbReference type="WormBase" id="Bm10669a">
    <property type="protein sequence ID" value="BM45568"/>
    <property type="gene ID" value="WBGene00230930"/>
</dbReference>
<dbReference type="InterPro" id="IPR046350">
    <property type="entry name" value="Cystatin_sf"/>
</dbReference>
<keyword evidence="2" id="KW-0646">Protease inhibitor</keyword>
<dbReference type="GO" id="GO:0005615">
    <property type="term" value="C:extracellular space"/>
    <property type="evidence" value="ECO:0007669"/>
    <property type="project" value="TreeGrafter"/>
</dbReference>
<dbReference type="GO" id="GO:0005737">
    <property type="term" value="C:cytoplasm"/>
    <property type="evidence" value="ECO:0007669"/>
    <property type="project" value="TreeGrafter"/>
</dbReference>
<accession>A0A0J9Y0D8</accession>